<organism evidence="1 2">
    <name type="scientific">Bacillus phage vB_BcM_Sam112</name>
    <dbReference type="NCBI Taxonomy" id="2663324"/>
    <lineage>
        <taxon>Viruses</taxon>
        <taxon>Duplodnaviria</taxon>
        <taxon>Heunggongvirae</taxon>
        <taxon>Uroviricota</taxon>
        <taxon>Caudoviricetes</taxon>
        <taxon>Trautnerviridae</taxon>
        <taxon>Prospektnaukivirus</taxon>
        <taxon>Prospektnaukivirus sam112</taxon>
    </lineage>
</organism>
<sequence>MAKAENKKVVEMTKEFTSKSGEKYMFQKVRPADWLDILDEVEEEKKGKRRRLYGAALEHVVVQPSMKLEDFEEFAELEEVVTAAIRFQQGK</sequence>
<keyword evidence="2" id="KW-1185">Reference proteome</keyword>
<dbReference type="EMBL" id="MN604230">
    <property type="protein sequence ID" value="QGF21718.1"/>
    <property type="molecule type" value="Genomic_DNA"/>
</dbReference>
<proteinExistence type="predicted"/>
<accession>A0A5Q2F4Y5</accession>
<gene>
    <name evidence="1" type="ORF">Sam112_gp14</name>
</gene>
<evidence type="ECO:0000313" key="2">
    <source>
        <dbReference type="Proteomes" id="UP000343370"/>
    </source>
</evidence>
<evidence type="ECO:0000313" key="1">
    <source>
        <dbReference type="EMBL" id="QGF21718.1"/>
    </source>
</evidence>
<reference evidence="1 2" key="1">
    <citation type="submission" date="2019-10" db="EMBL/GenBank/DDBJ databases">
        <authorList>
            <person name="Kazantseva O."/>
            <person name="Piligrimova E."/>
            <person name="Shadrin A."/>
            <person name="Zagorodny V."/>
        </authorList>
    </citation>
    <scope>NUCLEOTIDE SEQUENCE [LARGE SCALE GENOMIC DNA]</scope>
</reference>
<name>A0A5Q2F4Y5_9CAUD</name>
<protein>
    <submittedName>
        <fullName evidence="1">Putative tail assembly chaperone</fullName>
    </submittedName>
</protein>
<dbReference type="Proteomes" id="UP000343370">
    <property type="component" value="Segment"/>
</dbReference>